<dbReference type="GO" id="GO:0003677">
    <property type="term" value="F:DNA binding"/>
    <property type="evidence" value="ECO:0007669"/>
    <property type="project" value="InterPro"/>
</dbReference>
<dbReference type="InterPro" id="IPR013249">
    <property type="entry name" value="RNA_pol_sigma70_r4_t2"/>
</dbReference>
<dbReference type="NCBIfam" id="TIGR02937">
    <property type="entry name" value="sigma70-ECF"/>
    <property type="match status" value="1"/>
</dbReference>
<dbReference type="GO" id="GO:0016987">
    <property type="term" value="F:sigma factor activity"/>
    <property type="evidence" value="ECO:0007669"/>
    <property type="project" value="UniProtKB-KW"/>
</dbReference>
<evidence type="ECO:0000256" key="2">
    <source>
        <dbReference type="ARBA" id="ARBA00023015"/>
    </source>
</evidence>
<dbReference type="InterPro" id="IPR014284">
    <property type="entry name" value="RNA_pol_sigma-70_dom"/>
</dbReference>
<dbReference type="InterPro" id="IPR013325">
    <property type="entry name" value="RNA_pol_sigma_r2"/>
</dbReference>
<keyword evidence="4" id="KW-0804">Transcription</keyword>
<dbReference type="SUPFAM" id="SSF88659">
    <property type="entry name" value="Sigma3 and sigma4 domains of RNA polymerase sigma factors"/>
    <property type="match status" value="1"/>
</dbReference>
<keyword evidence="3" id="KW-0731">Sigma factor</keyword>
<dbReference type="Gene3D" id="1.10.10.10">
    <property type="entry name" value="Winged helix-like DNA-binding domain superfamily/Winged helix DNA-binding domain"/>
    <property type="match status" value="1"/>
</dbReference>
<dbReference type="AlphaFoldDB" id="A0A1C5GGC4"/>
<evidence type="ECO:0000313" key="7">
    <source>
        <dbReference type="EMBL" id="SCG18622.1"/>
    </source>
</evidence>
<proteinExistence type="inferred from homology"/>
<comment type="similarity">
    <text evidence="1">Belongs to the sigma-70 factor family. ECF subfamily.</text>
</comment>
<name>A0A1C5GGC4_MICEH</name>
<dbReference type="InterPro" id="IPR036388">
    <property type="entry name" value="WH-like_DNA-bd_sf"/>
</dbReference>
<reference evidence="7 8" key="1">
    <citation type="submission" date="2016-06" db="EMBL/GenBank/DDBJ databases">
        <authorList>
            <person name="Kjaerup R.B."/>
            <person name="Dalgaard T.S."/>
            <person name="Juul-Madsen H.R."/>
        </authorList>
    </citation>
    <scope>NUCLEOTIDE SEQUENCE [LARGE SCALE GENOMIC DNA]</scope>
    <source>
        <strain evidence="7 8">DSM 43913</strain>
    </source>
</reference>
<evidence type="ECO:0000256" key="3">
    <source>
        <dbReference type="ARBA" id="ARBA00023082"/>
    </source>
</evidence>
<evidence type="ECO:0000313" key="8">
    <source>
        <dbReference type="Proteomes" id="UP000198251"/>
    </source>
</evidence>
<dbReference type="Proteomes" id="UP000198251">
    <property type="component" value="Chromosome I"/>
</dbReference>
<dbReference type="GeneID" id="95804651"/>
<feature type="domain" description="RNA polymerase sigma factor 70 region 4 type 2" evidence="6">
    <location>
        <begin position="108"/>
        <end position="156"/>
    </location>
</feature>
<accession>A0A1C5GGC4</accession>
<dbReference type="Pfam" id="PF08281">
    <property type="entry name" value="Sigma70_r4_2"/>
    <property type="match status" value="1"/>
</dbReference>
<keyword evidence="8" id="KW-1185">Reference proteome</keyword>
<evidence type="ECO:0000256" key="4">
    <source>
        <dbReference type="ARBA" id="ARBA00023163"/>
    </source>
</evidence>
<dbReference type="PANTHER" id="PTHR43133">
    <property type="entry name" value="RNA POLYMERASE ECF-TYPE SIGMA FACTO"/>
    <property type="match status" value="1"/>
</dbReference>
<dbReference type="RefSeq" id="WP_089002207.1">
    <property type="nucleotide sequence ID" value="NZ_LT607733.1"/>
</dbReference>
<dbReference type="Pfam" id="PF04542">
    <property type="entry name" value="Sigma70_r2"/>
    <property type="match status" value="1"/>
</dbReference>
<dbReference type="SUPFAM" id="SSF88946">
    <property type="entry name" value="Sigma2 domain of RNA polymerase sigma factors"/>
    <property type="match status" value="1"/>
</dbReference>
<gene>
    <name evidence="7" type="ORF">GA0070610_4969</name>
</gene>
<protein>
    <submittedName>
        <fullName evidence="7">RNA polymerase, sigma subunit, ECF family</fullName>
    </submittedName>
</protein>
<keyword evidence="2" id="KW-0805">Transcription regulation</keyword>
<sequence length="182" mass="20089">MDVAEKQFTELFERHHGDVWRYVARRIGGSDVGDVVAEVFLVAWRRLGDVPAGSALPWLYGVARLVLSNATRGQRRWQELALRVAAEPDGSVTVDHADEVVSQRDVAVAFGRLSAADQEVLRLVAWERLSVAEAAVVLGQSRATCAMRLMRARRRLRTQLGMVGDGAQQARRATPLMSNRGA</sequence>
<dbReference type="InterPro" id="IPR039425">
    <property type="entry name" value="RNA_pol_sigma-70-like"/>
</dbReference>
<dbReference type="GO" id="GO:0006352">
    <property type="term" value="P:DNA-templated transcription initiation"/>
    <property type="evidence" value="ECO:0007669"/>
    <property type="project" value="InterPro"/>
</dbReference>
<feature type="domain" description="RNA polymerase sigma-70 region 2" evidence="5">
    <location>
        <begin position="11"/>
        <end position="76"/>
    </location>
</feature>
<evidence type="ECO:0000259" key="5">
    <source>
        <dbReference type="Pfam" id="PF04542"/>
    </source>
</evidence>
<dbReference type="Gene3D" id="1.10.1740.10">
    <property type="match status" value="1"/>
</dbReference>
<organism evidence="7 8">
    <name type="scientific">Micromonospora echinofusca</name>
    <dbReference type="NCBI Taxonomy" id="47858"/>
    <lineage>
        <taxon>Bacteria</taxon>
        <taxon>Bacillati</taxon>
        <taxon>Actinomycetota</taxon>
        <taxon>Actinomycetes</taxon>
        <taxon>Micromonosporales</taxon>
        <taxon>Micromonosporaceae</taxon>
        <taxon>Micromonospora</taxon>
    </lineage>
</organism>
<evidence type="ECO:0000256" key="1">
    <source>
        <dbReference type="ARBA" id="ARBA00010641"/>
    </source>
</evidence>
<evidence type="ECO:0000259" key="6">
    <source>
        <dbReference type="Pfam" id="PF08281"/>
    </source>
</evidence>
<dbReference type="InterPro" id="IPR013324">
    <property type="entry name" value="RNA_pol_sigma_r3/r4-like"/>
</dbReference>
<dbReference type="InterPro" id="IPR007627">
    <property type="entry name" value="RNA_pol_sigma70_r2"/>
</dbReference>
<dbReference type="EMBL" id="LT607733">
    <property type="protein sequence ID" value="SCG18622.1"/>
    <property type="molecule type" value="Genomic_DNA"/>
</dbReference>
<dbReference type="PANTHER" id="PTHR43133:SF25">
    <property type="entry name" value="RNA POLYMERASE SIGMA FACTOR RFAY-RELATED"/>
    <property type="match status" value="1"/>
</dbReference>